<evidence type="ECO:0000313" key="6">
    <source>
        <dbReference type="EMBL" id="CAP55679.1"/>
    </source>
</evidence>
<dbReference type="NCBIfam" id="NF033668">
    <property type="entry name" value="rSAM_PA0069"/>
    <property type="match status" value="1"/>
</dbReference>
<keyword evidence="1" id="KW-0479">Metal-binding</keyword>
<dbReference type="InterPro" id="IPR058240">
    <property type="entry name" value="rSAM_sf"/>
</dbReference>
<dbReference type="PANTHER" id="PTHR43432">
    <property type="entry name" value="SLR0285 PROTEIN"/>
    <property type="match status" value="1"/>
</dbReference>
<dbReference type="InterPro" id="IPR006638">
    <property type="entry name" value="Elp3/MiaA/NifB-like_rSAM"/>
</dbReference>
<dbReference type="SFLD" id="SFLDS00029">
    <property type="entry name" value="Radical_SAM"/>
    <property type="match status" value="1"/>
</dbReference>
<dbReference type="Gene3D" id="3.80.30.30">
    <property type="match status" value="1"/>
</dbReference>
<dbReference type="SUPFAM" id="SSF102114">
    <property type="entry name" value="Radical SAM enzymes"/>
    <property type="match status" value="1"/>
</dbReference>
<dbReference type="KEGG" id="gdi:GDI1736"/>
<dbReference type="EMBL" id="AM889285">
    <property type="protein sequence ID" value="CAP55679.1"/>
    <property type="molecule type" value="Genomic_DNA"/>
</dbReference>
<proteinExistence type="predicted"/>
<protein>
    <recommendedName>
        <fullName evidence="5">Elp3/MiaA/NifB-like radical SAM core domain-containing protein</fullName>
    </recommendedName>
</protein>
<evidence type="ECO:0000256" key="2">
    <source>
        <dbReference type="ARBA" id="ARBA00023004"/>
    </source>
</evidence>
<keyword evidence="2" id="KW-0408">Iron</keyword>
<name>A9HHT6_GLUDA</name>
<feature type="domain" description="Elp3/MiaA/NifB-like radical SAM core" evidence="5">
    <location>
        <begin position="125"/>
        <end position="350"/>
    </location>
</feature>
<dbReference type="AlphaFoldDB" id="A9HHT6"/>
<accession>A9HHT6</accession>
<evidence type="ECO:0000313" key="7">
    <source>
        <dbReference type="Proteomes" id="UP000001176"/>
    </source>
</evidence>
<dbReference type="SMART" id="SM00729">
    <property type="entry name" value="Elp3"/>
    <property type="match status" value="1"/>
</dbReference>
<dbReference type="PANTHER" id="PTHR43432:SF3">
    <property type="entry name" value="SLR0285 PROTEIN"/>
    <property type="match status" value="1"/>
</dbReference>
<dbReference type="GO" id="GO:0046872">
    <property type="term" value="F:metal ion binding"/>
    <property type="evidence" value="ECO:0007669"/>
    <property type="project" value="UniProtKB-KW"/>
</dbReference>
<evidence type="ECO:0000256" key="1">
    <source>
        <dbReference type="ARBA" id="ARBA00022723"/>
    </source>
</evidence>
<dbReference type="GO" id="GO:0003824">
    <property type="term" value="F:catalytic activity"/>
    <property type="evidence" value="ECO:0007669"/>
    <property type="project" value="InterPro"/>
</dbReference>
<dbReference type="CDD" id="cd01335">
    <property type="entry name" value="Radical_SAM"/>
    <property type="match status" value="1"/>
</dbReference>
<keyword evidence="3" id="KW-0411">Iron-sulfur</keyword>
<sequence length="416" mass="45716">MADGPEGAGMCSRFVLDGRKEGLPPWMDTPEPTMPDPSPIRIGQGQQTRSAARTLDERSTSLAGIRHGRGATLSLPDRHAAQQASPVDDGWGTLAEGEDGAPRTELSFEAARTIITRNTSPDLGFDRSINAYRGCEHGCIYCYARPTHAWLGLSPGLDFETRLTCKPDAARLLEQELRRPSYQPRPIALGTNTDPYQPVERTQAITRAILAVLERFSHPVTIVTKSAGILRDLDILGDMAARRLVHVSLSVTTLDPDLARRMEPRASTPARRLEAIAALARAGIPTSVMAAPMIPALTDHELEAILKEAARAGASGAAYVLLRLPLEVAPLFEDWLARHYPDRAQHVLRRIRAMRGGALYDSTFGRRGRGEGAEADLLRQRFLRARRALGLDRERPLDCSRFAPPPLRQDPQLSLF</sequence>
<dbReference type="InterPro" id="IPR040086">
    <property type="entry name" value="MJ0683-like"/>
</dbReference>
<gene>
    <name evidence="6" type="ordered locus">GDI1736</name>
</gene>
<dbReference type="Proteomes" id="UP000001176">
    <property type="component" value="Chromosome"/>
</dbReference>
<feature type="region of interest" description="Disordered" evidence="4">
    <location>
        <begin position="19"/>
        <end position="47"/>
    </location>
</feature>
<dbReference type="InterPro" id="IPR007197">
    <property type="entry name" value="rSAM"/>
</dbReference>
<evidence type="ECO:0000259" key="5">
    <source>
        <dbReference type="SMART" id="SM00729"/>
    </source>
</evidence>
<organism evidence="6 7">
    <name type="scientific">Gluconacetobacter diazotrophicus (strain ATCC 49037 / DSM 5601 / CCUG 37298 / CIP 103539 / LMG 7603 / PAl5)</name>
    <dbReference type="NCBI Taxonomy" id="272568"/>
    <lineage>
        <taxon>Bacteria</taxon>
        <taxon>Pseudomonadati</taxon>
        <taxon>Pseudomonadota</taxon>
        <taxon>Alphaproteobacteria</taxon>
        <taxon>Acetobacterales</taxon>
        <taxon>Acetobacteraceae</taxon>
        <taxon>Gluconacetobacter</taxon>
    </lineage>
</organism>
<dbReference type="SFLD" id="SFLDG01084">
    <property type="entry name" value="Uncharacterised_Radical_SAM_Su"/>
    <property type="match status" value="1"/>
</dbReference>
<evidence type="ECO:0000256" key="3">
    <source>
        <dbReference type="ARBA" id="ARBA00023014"/>
    </source>
</evidence>
<reference evidence="6 7" key="1">
    <citation type="journal article" date="2009" name="BMC Genomics">
        <title>Complete genome sequence of the sugarcane nitrogen-fixing endophyte Gluconacetobacter diazotrophicus Pal5.</title>
        <authorList>
            <person name="Bertalan M."/>
            <person name="Albano R."/>
            <person name="Padua V."/>
            <person name="Rouws L."/>
            <person name="Rojas C."/>
            <person name="Hemerly A."/>
            <person name="Teixeira K."/>
            <person name="Schwab S."/>
            <person name="Araujo J."/>
            <person name="Oliveira A."/>
            <person name="Franca L."/>
            <person name="Magalhaes V."/>
            <person name="Alqueres S."/>
            <person name="Cardoso A."/>
            <person name="Almeida W."/>
            <person name="Loureiro M.M."/>
            <person name="Nogueira E."/>
            <person name="Cidade D."/>
            <person name="Oliveira D."/>
            <person name="Simao T."/>
            <person name="Macedo J."/>
            <person name="Valadao A."/>
            <person name="Dreschsel M."/>
            <person name="Freitas F."/>
            <person name="Vidal M."/>
            <person name="Guedes H."/>
            <person name="Rodrigues E."/>
            <person name="Meneses C."/>
            <person name="Brioso P."/>
            <person name="Pozzer L."/>
            <person name="Figueiredo D."/>
            <person name="Montano H."/>
            <person name="Junior J."/>
            <person name="Filho G."/>
            <person name="Flores V."/>
            <person name="Ferreira B."/>
            <person name="Branco A."/>
            <person name="Gonzalez P."/>
            <person name="Guillobel H."/>
            <person name="Lemos M."/>
            <person name="Seibel L."/>
            <person name="Macedo J."/>
            <person name="Alves-Ferreira M."/>
            <person name="Sachetto-Martins G."/>
            <person name="Coelho A."/>
            <person name="Santos E."/>
            <person name="Amaral G."/>
            <person name="Neves A."/>
            <person name="Pacheco A.B."/>
            <person name="Carvalho D."/>
            <person name="Lery L."/>
            <person name="Bisch P."/>
            <person name="Rossle S.C."/>
            <person name="Urmenyi T."/>
            <person name="Kruger W.V."/>
            <person name="Martins O."/>
            <person name="Baldani J.I."/>
            <person name="Ferreira P.C."/>
        </authorList>
    </citation>
    <scope>NUCLEOTIDE SEQUENCE [LARGE SCALE GENOMIC DNA]</scope>
    <source>
        <strain evidence="7">ATCC 49037 / DSM 5601 / CCUG 37298 / CIP 103539 / LMG 7603 / PAl5</strain>
    </source>
</reference>
<dbReference type="Pfam" id="PF04055">
    <property type="entry name" value="Radical_SAM"/>
    <property type="match status" value="1"/>
</dbReference>
<dbReference type="GO" id="GO:0051536">
    <property type="term" value="F:iron-sulfur cluster binding"/>
    <property type="evidence" value="ECO:0007669"/>
    <property type="project" value="UniProtKB-KW"/>
</dbReference>
<evidence type="ECO:0000256" key="4">
    <source>
        <dbReference type="SAM" id="MobiDB-lite"/>
    </source>
</evidence>
<keyword evidence="7" id="KW-1185">Reference proteome</keyword>